<evidence type="ECO:0000256" key="8">
    <source>
        <dbReference type="PIRSR" id="PIRSR001084-2"/>
    </source>
</evidence>
<dbReference type="Gene3D" id="3.40.50.880">
    <property type="match status" value="1"/>
</dbReference>
<gene>
    <name evidence="13" type="ORF">EDM22_14085</name>
</gene>
<dbReference type="EMBL" id="RHHB01000034">
    <property type="protein sequence ID" value="RNB46393.1"/>
    <property type="molecule type" value="Genomic_DNA"/>
</dbReference>
<evidence type="ECO:0000256" key="3">
    <source>
        <dbReference type="ARBA" id="ARBA00012756"/>
    </source>
</evidence>
<feature type="binding site" evidence="9">
    <location>
        <position position="171"/>
    </location>
    <ligand>
        <name>Zn(2+)</name>
        <dbReference type="ChEBI" id="CHEBI:29105"/>
    </ligand>
</feature>
<dbReference type="InterPro" id="IPR013780">
    <property type="entry name" value="Glyco_hydro_b"/>
</dbReference>
<dbReference type="Pfam" id="PF08532">
    <property type="entry name" value="Glyco_hydro_42M"/>
    <property type="match status" value="1"/>
</dbReference>
<dbReference type="InterPro" id="IPR013529">
    <property type="entry name" value="Glyco_hydro_42_N"/>
</dbReference>
<dbReference type="SUPFAM" id="SSF52317">
    <property type="entry name" value="Class I glutamine amidotransferase-like"/>
    <property type="match status" value="1"/>
</dbReference>
<organism evidence="13 14">
    <name type="scientific">Agromyces tardus</name>
    <dbReference type="NCBI Taxonomy" id="2583849"/>
    <lineage>
        <taxon>Bacteria</taxon>
        <taxon>Bacillati</taxon>
        <taxon>Actinomycetota</taxon>
        <taxon>Actinomycetes</taxon>
        <taxon>Micrococcales</taxon>
        <taxon>Microbacteriaceae</taxon>
        <taxon>Agromyces</taxon>
    </lineage>
</organism>
<keyword evidence="4 6" id="KW-0378">Hydrolase</keyword>
<proteinExistence type="inferred from homology"/>
<name>A0A3M8A598_9MICO</name>
<dbReference type="EC" id="3.2.1.23" evidence="3 6"/>
<feature type="binding site" evidence="8">
    <location>
        <position position="326"/>
    </location>
    <ligand>
        <name>substrate</name>
    </ligand>
</feature>
<feature type="domain" description="Beta-galactosidase trimerisation" evidence="11">
    <location>
        <begin position="406"/>
        <end position="611"/>
    </location>
</feature>
<dbReference type="InterPro" id="IPR013739">
    <property type="entry name" value="Beta_galactosidase_C"/>
</dbReference>
<feature type="binding site" evidence="9">
    <location>
        <position position="169"/>
    </location>
    <ligand>
        <name>Zn(2+)</name>
        <dbReference type="ChEBI" id="CHEBI:29105"/>
    </ligand>
</feature>
<dbReference type="PANTHER" id="PTHR36447">
    <property type="entry name" value="BETA-GALACTOSIDASE GANA"/>
    <property type="match status" value="1"/>
</dbReference>
<dbReference type="Gene3D" id="2.60.40.1180">
    <property type="entry name" value="Golgi alpha-mannosidase II"/>
    <property type="match status" value="1"/>
</dbReference>
<evidence type="ECO:0000256" key="1">
    <source>
        <dbReference type="ARBA" id="ARBA00001412"/>
    </source>
</evidence>
<comment type="similarity">
    <text evidence="2 6">Belongs to the glycosyl hydrolase 42 family.</text>
</comment>
<dbReference type="GO" id="GO:0006012">
    <property type="term" value="P:galactose metabolic process"/>
    <property type="evidence" value="ECO:0007669"/>
    <property type="project" value="InterPro"/>
</dbReference>
<dbReference type="InterPro" id="IPR003476">
    <property type="entry name" value="Glyco_hydro_42"/>
</dbReference>
<feature type="binding site" evidence="8">
    <location>
        <position position="122"/>
    </location>
    <ligand>
        <name>substrate</name>
    </ligand>
</feature>
<dbReference type="PIRSF" id="PIRSF001084">
    <property type="entry name" value="B-galactosidase"/>
    <property type="match status" value="1"/>
</dbReference>
<dbReference type="Pfam" id="PF08533">
    <property type="entry name" value="Glyco_hydro_42C"/>
    <property type="match status" value="1"/>
</dbReference>
<comment type="catalytic activity">
    <reaction evidence="1 6">
        <text>Hydrolysis of terminal non-reducing beta-D-galactose residues in beta-D-galactosides.</text>
        <dbReference type="EC" id="3.2.1.23"/>
    </reaction>
</comment>
<accession>A0A3M8A598</accession>
<dbReference type="GO" id="GO:0046872">
    <property type="term" value="F:metal ion binding"/>
    <property type="evidence" value="ECO:0007669"/>
    <property type="project" value="UniProtKB-KW"/>
</dbReference>
<feature type="binding site" evidence="9">
    <location>
        <position position="126"/>
    </location>
    <ligand>
        <name>Zn(2+)</name>
        <dbReference type="ChEBI" id="CHEBI:29105"/>
    </ligand>
</feature>
<reference evidence="13 14" key="1">
    <citation type="submission" date="2018-10" db="EMBL/GenBank/DDBJ databases">
        <title>Isolation, diversity and antibacterial activity of antinobacteria from the wheat rhizosphere soil.</title>
        <authorList>
            <person name="Sun T."/>
        </authorList>
    </citation>
    <scope>NUCLEOTIDE SEQUENCE [LARGE SCALE GENOMIC DNA]</scope>
    <source>
        <strain evidence="13 14">SJ-23</strain>
    </source>
</reference>
<evidence type="ECO:0000256" key="6">
    <source>
        <dbReference type="PIRNR" id="PIRNR001084"/>
    </source>
</evidence>
<feature type="domain" description="Beta-galactosidase C-terminal" evidence="12">
    <location>
        <begin position="621"/>
        <end position="675"/>
    </location>
</feature>
<dbReference type="GO" id="GO:0009341">
    <property type="term" value="C:beta-galactosidase complex"/>
    <property type="evidence" value="ECO:0007669"/>
    <property type="project" value="InterPro"/>
</dbReference>
<evidence type="ECO:0000256" key="4">
    <source>
        <dbReference type="ARBA" id="ARBA00022801"/>
    </source>
</evidence>
<dbReference type="Pfam" id="PF02449">
    <property type="entry name" value="Glyco_hydro_42"/>
    <property type="match status" value="1"/>
</dbReference>
<dbReference type="Proteomes" id="UP000275048">
    <property type="component" value="Unassembled WGS sequence"/>
</dbReference>
<evidence type="ECO:0000256" key="7">
    <source>
        <dbReference type="PIRSR" id="PIRSR001084-1"/>
    </source>
</evidence>
<feature type="active site" description="Proton donor" evidence="7">
    <location>
        <position position="161"/>
    </location>
</feature>
<keyword evidence="5 6" id="KW-0326">Glycosidase</keyword>
<evidence type="ECO:0000256" key="5">
    <source>
        <dbReference type="ARBA" id="ARBA00023295"/>
    </source>
</evidence>
<evidence type="ECO:0000259" key="10">
    <source>
        <dbReference type="Pfam" id="PF02449"/>
    </source>
</evidence>
<evidence type="ECO:0000259" key="11">
    <source>
        <dbReference type="Pfam" id="PF08532"/>
    </source>
</evidence>
<sequence>MRLPAPADAPLRPRFQHQGIAFGCDYNPEQWEPSVWREDVALMREAGVDLVAVNIFGWSALQGPDGTFDFAALDEVIELLHGAGIRVNLGTATSSPPPWLTTRYPEILPVMEDGTTRYPGGRQAWCPSSPVFREHALALVEAVASRYGDHPAVSLWHVSNELGCHNALCHCDASTRAFRTWLERRHGTIAELNRAWGTSFWSQRYTDWNEIGTPRLTVSTRNPGQVLDFHRFSSDELLAYYRAEAAVIRRHSDRPITTNFMVTAHIENLDYWSWAPEMDVVANDHYLDHRLGDPRAELAFAADLTRNLAGGEPWLLMEHSTGSVNWQPVNAAKEPGQMLRNSLTHVARGADAVCFFQWRASLQGSEKFHSALLPHAGTDSELWREVVELGAIVDRLEEVAGTRVVADVALLFSWESWWASDAENRPTHEIAYLDQVHALYGALHDLGVTVDVVRPGADLTGYRLVVVPGLYSVRDAEAATLDAAVAAGAHALVTFYSGIVDEHDRVRPGGYPGAWRDLLGIRVEEFAPVLPGTALTLESGAAASVWSERIEATDAAVLDRFADGPAAGRPAITRRSAASGSGVGDAWYLGTLLEREALRDLVGRVLAGAGVEAEPAASGTVEITRRVADDRAYRFVVNHGTSDIELAARGVELVTGDAVAGSLTVPAGAVRVIREEGAA</sequence>
<dbReference type="AlphaFoldDB" id="A0A3M8A598"/>
<evidence type="ECO:0000256" key="9">
    <source>
        <dbReference type="PIRSR" id="PIRSR001084-3"/>
    </source>
</evidence>
<dbReference type="OrthoDB" id="9800974at2"/>
<dbReference type="InterPro" id="IPR017853">
    <property type="entry name" value="GH"/>
</dbReference>
<protein>
    <recommendedName>
        <fullName evidence="3 6">Beta-galactosidase</fullName>
        <shortName evidence="6">Beta-gal</shortName>
        <ecNumber evidence="3 6">3.2.1.23</ecNumber>
    </recommendedName>
</protein>
<evidence type="ECO:0000259" key="12">
    <source>
        <dbReference type="Pfam" id="PF08533"/>
    </source>
</evidence>
<keyword evidence="9" id="KW-0479">Metal-binding</keyword>
<comment type="caution">
    <text evidence="13">The sequence shown here is derived from an EMBL/GenBank/DDBJ whole genome shotgun (WGS) entry which is preliminary data.</text>
</comment>
<dbReference type="InterPro" id="IPR029062">
    <property type="entry name" value="Class_I_gatase-like"/>
</dbReference>
<dbReference type="SUPFAM" id="SSF51445">
    <property type="entry name" value="(Trans)glycosidases"/>
    <property type="match status" value="1"/>
</dbReference>
<dbReference type="Gene3D" id="3.20.20.80">
    <property type="entry name" value="Glycosidases"/>
    <property type="match status" value="1"/>
</dbReference>
<keyword evidence="9" id="KW-0862">Zinc</keyword>
<evidence type="ECO:0000313" key="14">
    <source>
        <dbReference type="Proteomes" id="UP000275048"/>
    </source>
</evidence>
<feature type="active site" description="Nucleophile" evidence="7">
    <location>
        <position position="318"/>
    </location>
</feature>
<dbReference type="CDD" id="cd03143">
    <property type="entry name" value="A4_beta-galactosidase_middle_domain"/>
    <property type="match status" value="1"/>
</dbReference>
<dbReference type="PANTHER" id="PTHR36447:SF1">
    <property type="entry name" value="BETA-GALACTOSIDASE GANA"/>
    <property type="match status" value="1"/>
</dbReference>
<dbReference type="InterPro" id="IPR013738">
    <property type="entry name" value="Beta_galactosidase_Trimer"/>
</dbReference>
<evidence type="ECO:0000313" key="13">
    <source>
        <dbReference type="EMBL" id="RNB46393.1"/>
    </source>
</evidence>
<feature type="domain" description="Glycoside hydrolase family 42 N-terminal" evidence="10">
    <location>
        <begin position="25"/>
        <end position="394"/>
    </location>
</feature>
<keyword evidence="14" id="KW-1185">Reference proteome</keyword>
<dbReference type="GO" id="GO:0004565">
    <property type="term" value="F:beta-galactosidase activity"/>
    <property type="evidence" value="ECO:0007669"/>
    <property type="project" value="UniProtKB-EC"/>
</dbReference>
<evidence type="ECO:0000256" key="2">
    <source>
        <dbReference type="ARBA" id="ARBA00005940"/>
    </source>
</evidence>
<feature type="binding site" evidence="8">
    <location>
        <position position="160"/>
    </location>
    <ligand>
        <name>substrate</name>
    </ligand>
</feature>